<evidence type="ECO:0000313" key="1">
    <source>
        <dbReference type="EMBL" id="KAF8469828.1"/>
    </source>
</evidence>
<accession>A0A9P5JXW2</accession>
<dbReference type="EMBL" id="WHVB01000027">
    <property type="protein sequence ID" value="KAF8469828.1"/>
    <property type="molecule type" value="Genomic_DNA"/>
</dbReference>
<evidence type="ECO:0000313" key="2">
    <source>
        <dbReference type="Proteomes" id="UP000759537"/>
    </source>
</evidence>
<dbReference type="Gene3D" id="3.40.630.30">
    <property type="match status" value="1"/>
</dbReference>
<dbReference type="OrthoDB" id="41238at2759"/>
<dbReference type="Proteomes" id="UP000759537">
    <property type="component" value="Unassembled WGS sequence"/>
</dbReference>
<organism evidence="1 2">
    <name type="scientific">Russula ochroleuca</name>
    <dbReference type="NCBI Taxonomy" id="152965"/>
    <lineage>
        <taxon>Eukaryota</taxon>
        <taxon>Fungi</taxon>
        <taxon>Dikarya</taxon>
        <taxon>Basidiomycota</taxon>
        <taxon>Agaricomycotina</taxon>
        <taxon>Agaricomycetes</taxon>
        <taxon>Russulales</taxon>
        <taxon>Russulaceae</taxon>
        <taxon>Russula</taxon>
    </lineage>
</organism>
<reference evidence="1" key="2">
    <citation type="journal article" date="2020" name="Nat. Commun.">
        <title>Large-scale genome sequencing of mycorrhizal fungi provides insights into the early evolution of symbiotic traits.</title>
        <authorList>
            <person name="Miyauchi S."/>
            <person name="Kiss E."/>
            <person name="Kuo A."/>
            <person name="Drula E."/>
            <person name="Kohler A."/>
            <person name="Sanchez-Garcia M."/>
            <person name="Morin E."/>
            <person name="Andreopoulos B."/>
            <person name="Barry K.W."/>
            <person name="Bonito G."/>
            <person name="Buee M."/>
            <person name="Carver A."/>
            <person name="Chen C."/>
            <person name="Cichocki N."/>
            <person name="Clum A."/>
            <person name="Culley D."/>
            <person name="Crous P.W."/>
            <person name="Fauchery L."/>
            <person name="Girlanda M."/>
            <person name="Hayes R.D."/>
            <person name="Keri Z."/>
            <person name="LaButti K."/>
            <person name="Lipzen A."/>
            <person name="Lombard V."/>
            <person name="Magnuson J."/>
            <person name="Maillard F."/>
            <person name="Murat C."/>
            <person name="Nolan M."/>
            <person name="Ohm R.A."/>
            <person name="Pangilinan J."/>
            <person name="Pereira M.F."/>
            <person name="Perotto S."/>
            <person name="Peter M."/>
            <person name="Pfister S."/>
            <person name="Riley R."/>
            <person name="Sitrit Y."/>
            <person name="Stielow J.B."/>
            <person name="Szollosi G."/>
            <person name="Zifcakova L."/>
            <person name="Stursova M."/>
            <person name="Spatafora J.W."/>
            <person name="Tedersoo L."/>
            <person name="Vaario L.M."/>
            <person name="Yamada A."/>
            <person name="Yan M."/>
            <person name="Wang P."/>
            <person name="Xu J."/>
            <person name="Bruns T."/>
            <person name="Baldrian P."/>
            <person name="Vilgalys R."/>
            <person name="Dunand C."/>
            <person name="Henrissat B."/>
            <person name="Grigoriev I.V."/>
            <person name="Hibbett D."/>
            <person name="Nagy L.G."/>
            <person name="Martin F.M."/>
        </authorList>
    </citation>
    <scope>NUCLEOTIDE SEQUENCE</scope>
    <source>
        <strain evidence="1">Prilba</strain>
    </source>
</reference>
<gene>
    <name evidence="1" type="ORF">DFH94DRAFT_685246</name>
</gene>
<sequence length="500" mass="55774">MTGSYGLLYPPHAVKNSYITYPYSAGRTLKTLAQPFNYAGDRLVRRDDQFHRYIARAYRNLAHGHHLFSQGQRDSRGKNGAIKQTPNLNWNQNDIKRVPVLVRRCFPRQVQLSPITDPSTSGSALETIERKAGGWYTDLSSWICRSIGIGVYLTRGNTQATAYVVASSNHGAERTRRTISLADSKTMDVIGVPAQRAGEKYFLSALFLEAKEVLAIMGRPGPVMVDGDAKTSSPSVSDCALKDFCSRLPQDLVKWMVVIVPWIVQCIGGDQGKAHPDLHRRFSFDLSTLDTILTAIENLIRRYPMCILFAHIDKVRSDAFAGVIGLINTSPTRIWSMDDRIPRIRTLIRDQRRGLRFRRVQSTAHTENPLSAAVAKGMGFKECFMRWYRCRSGWGSTEPGRHGVVFSFCANDLESRNWGLGGPTHDRPGSIKQLTTGGDHYEYAVGTSLAWTSGSAPDLPLGVSEIGLFRQRVPYDHHGVPSWGRDLGVEWSLDMGSELS</sequence>
<dbReference type="AlphaFoldDB" id="A0A9P5JXW2"/>
<protein>
    <submittedName>
        <fullName evidence="1">Uncharacterized protein</fullName>
    </submittedName>
</protein>
<keyword evidence="2" id="KW-1185">Reference proteome</keyword>
<comment type="caution">
    <text evidence="1">The sequence shown here is derived from an EMBL/GenBank/DDBJ whole genome shotgun (WGS) entry which is preliminary data.</text>
</comment>
<name>A0A9P5JXW2_9AGAM</name>
<proteinExistence type="predicted"/>
<reference evidence="1" key="1">
    <citation type="submission" date="2019-10" db="EMBL/GenBank/DDBJ databases">
        <authorList>
            <consortium name="DOE Joint Genome Institute"/>
            <person name="Kuo A."/>
            <person name="Miyauchi S."/>
            <person name="Kiss E."/>
            <person name="Drula E."/>
            <person name="Kohler A."/>
            <person name="Sanchez-Garcia M."/>
            <person name="Andreopoulos B."/>
            <person name="Barry K.W."/>
            <person name="Bonito G."/>
            <person name="Buee M."/>
            <person name="Carver A."/>
            <person name="Chen C."/>
            <person name="Cichocki N."/>
            <person name="Clum A."/>
            <person name="Culley D."/>
            <person name="Crous P.W."/>
            <person name="Fauchery L."/>
            <person name="Girlanda M."/>
            <person name="Hayes R."/>
            <person name="Keri Z."/>
            <person name="LaButti K."/>
            <person name="Lipzen A."/>
            <person name="Lombard V."/>
            <person name="Magnuson J."/>
            <person name="Maillard F."/>
            <person name="Morin E."/>
            <person name="Murat C."/>
            <person name="Nolan M."/>
            <person name="Ohm R."/>
            <person name="Pangilinan J."/>
            <person name="Pereira M."/>
            <person name="Perotto S."/>
            <person name="Peter M."/>
            <person name="Riley R."/>
            <person name="Sitrit Y."/>
            <person name="Stielow B."/>
            <person name="Szollosi G."/>
            <person name="Zifcakova L."/>
            <person name="Stursova M."/>
            <person name="Spatafora J.W."/>
            <person name="Tedersoo L."/>
            <person name="Vaario L.-M."/>
            <person name="Yamada A."/>
            <person name="Yan M."/>
            <person name="Wang P."/>
            <person name="Xu J."/>
            <person name="Bruns T."/>
            <person name="Baldrian P."/>
            <person name="Vilgalys R."/>
            <person name="Henrissat B."/>
            <person name="Grigoriev I.V."/>
            <person name="Hibbett D."/>
            <person name="Nagy L.G."/>
            <person name="Martin F.M."/>
        </authorList>
    </citation>
    <scope>NUCLEOTIDE SEQUENCE</scope>
    <source>
        <strain evidence="1">Prilba</strain>
    </source>
</reference>